<name>A0A5C7E4J9_9BACT</name>
<dbReference type="PANTHER" id="PTHR11070">
    <property type="entry name" value="UVRD / RECB / PCRA DNA HELICASE FAMILY MEMBER"/>
    <property type="match status" value="1"/>
</dbReference>
<dbReference type="PANTHER" id="PTHR11070:SF2">
    <property type="entry name" value="ATP-DEPENDENT DNA HELICASE SRS2"/>
    <property type="match status" value="1"/>
</dbReference>
<dbReference type="AlphaFoldDB" id="A0A5C7E4J9"/>
<evidence type="ECO:0000313" key="3">
    <source>
        <dbReference type="EMBL" id="TXE90112.1"/>
    </source>
</evidence>
<accession>A0A5C7E4J9</accession>
<dbReference type="Pfam" id="PF13245">
    <property type="entry name" value="AAA_19"/>
    <property type="match status" value="1"/>
</dbReference>
<reference evidence="3 4" key="1">
    <citation type="submission" date="2019-07" db="EMBL/GenBank/DDBJ databases">
        <title>Rapid identification of Enteric Bacteria from Whole Genome Sequences (WGS) using Average Nucleotide Identity (ANI).</title>
        <authorList>
            <person name="Lane C."/>
        </authorList>
    </citation>
    <scope>NUCLEOTIDE SEQUENCE [LARGE SCALE GENOMIC DNA]</scope>
    <source>
        <strain evidence="3 4">2016D-0084</strain>
    </source>
</reference>
<organism evidence="3 4">
    <name type="scientific">Campylobacter volucris</name>
    <dbReference type="NCBI Taxonomy" id="1031542"/>
    <lineage>
        <taxon>Bacteria</taxon>
        <taxon>Pseudomonadati</taxon>
        <taxon>Campylobacterota</taxon>
        <taxon>Epsilonproteobacteria</taxon>
        <taxon>Campylobacterales</taxon>
        <taxon>Campylobacteraceae</taxon>
        <taxon>Campylobacter</taxon>
    </lineage>
</organism>
<comment type="caution">
    <text evidence="3">The sequence shown here is derived from an EMBL/GenBank/DDBJ whole genome shotgun (WGS) entry which is preliminary data.</text>
</comment>
<feature type="domain" description="NERD" evidence="2">
    <location>
        <begin position="13"/>
        <end position="112"/>
    </location>
</feature>
<dbReference type="GO" id="GO:0043138">
    <property type="term" value="F:3'-5' DNA helicase activity"/>
    <property type="evidence" value="ECO:0007669"/>
    <property type="project" value="TreeGrafter"/>
</dbReference>
<dbReference type="GO" id="GO:0005524">
    <property type="term" value="F:ATP binding"/>
    <property type="evidence" value="ECO:0007669"/>
    <property type="project" value="InterPro"/>
</dbReference>
<evidence type="ECO:0000256" key="1">
    <source>
        <dbReference type="ARBA" id="ARBA00034923"/>
    </source>
</evidence>
<evidence type="ECO:0000259" key="2">
    <source>
        <dbReference type="Pfam" id="PF08378"/>
    </source>
</evidence>
<dbReference type="SUPFAM" id="SSF52540">
    <property type="entry name" value="P-loop containing nucleoside triphosphate hydrolases"/>
    <property type="match status" value="1"/>
</dbReference>
<dbReference type="GO" id="GO:0003677">
    <property type="term" value="F:DNA binding"/>
    <property type="evidence" value="ECO:0007669"/>
    <property type="project" value="InterPro"/>
</dbReference>
<proteinExistence type="predicted"/>
<dbReference type="EMBL" id="VOWJ01000002">
    <property type="protein sequence ID" value="TXE90112.1"/>
    <property type="molecule type" value="Genomic_DNA"/>
</dbReference>
<evidence type="ECO:0000313" key="4">
    <source>
        <dbReference type="Proteomes" id="UP000321629"/>
    </source>
</evidence>
<sequence length="558" mass="66140">MQIVANLKYISTDGEKFLINFLVENLSDDFEIYIQPNLNGNRPDIILCHKNKGIFIIEIKDWKIERYEKDEEKDKYYKYFKDKKIEIANPNSQLKRYKEQFNIFKQTPVVCIHYFHHSITQDVVNFLGEDGIKIFGFDKKNDLVAFVSNYPNIMLKHYKQIKNFISPEKHKKELGEKIYLTQQQKRLIEHTPNSWRRVKGSAGSGKTLVVAQKAVNIANADKKVLIVCFNKTLKRYIKDQLNNTFKDFDWNLIEYNHFHGFAKLFVEENGLEVKSNGSFEEYEKNLIELVLKLQNDCQNVKNRKYDAILIDEAQDFKKEWFDILLYFLSENNEILLVADDKQNLYNRDVSWIKESMGGYGYQFKGIWGILKESKRSWRLPNLIQKTNNFFELFLKKYLIEHPDKNFGDFLSLQTTINENILDFQPLIWENINKDNLYIKILYYCKSFINEKYKPKDITILVLNKNIGNDVKFFLSNKGINTKDMFSSKEDFSLDNDEITISTINSFKGMENKIIIFVSEDINNIQNDFKTYVALTRAKEALVVLNKNKKYLEYSKEWI</sequence>
<dbReference type="GO" id="GO:0000725">
    <property type="term" value="P:recombinational repair"/>
    <property type="evidence" value="ECO:0007669"/>
    <property type="project" value="TreeGrafter"/>
</dbReference>
<gene>
    <name evidence="3" type="ORF">FPD38_00325</name>
</gene>
<dbReference type="InterPro" id="IPR011528">
    <property type="entry name" value="NERD"/>
</dbReference>
<dbReference type="Proteomes" id="UP000321629">
    <property type="component" value="Unassembled WGS sequence"/>
</dbReference>
<dbReference type="InterPro" id="IPR027417">
    <property type="entry name" value="P-loop_NTPase"/>
</dbReference>
<dbReference type="RefSeq" id="WP_147554837.1">
    <property type="nucleotide sequence ID" value="NZ_VOWJ01000002.1"/>
</dbReference>
<dbReference type="Gene3D" id="3.40.50.300">
    <property type="entry name" value="P-loop containing nucleotide triphosphate hydrolases"/>
    <property type="match status" value="2"/>
</dbReference>
<dbReference type="Pfam" id="PF08378">
    <property type="entry name" value="NERD"/>
    <property type="match status" value="1"/>
</dbReference>
<dbReference type="InterPro" id="IPR000212">
    <property type="entry name" value="DNA_helicase_UvrD/REP"/>
</dbReference>
<dbReference type="GO" id="GO:0005829">
    <property type="term" value="C:cytosol"/>
    <property type="evidence" value="ECO:0007669"/>
    <property type="project" value="TreeGrafter"/>
</dbReference>
<protein>
    <recommendedName>
        <fullName evidence="1">DNA 3'-5' helicase II</fullName>
    </recommendedName>
</protein>